<accession>A0ABV0UKE5</accession>
<dbReference type="Proteomes" id="UP001482620">
    <property type="component" value="Unassembled WGS sequence"/>
</dbReference>
<comment type="caution">
    <text evidence="1">The sequence shown here is derived from an EMBL/GenBank/DDBJ whole genome shotgun (WGS) entry which is preliminary data.</text>
</comment>
<keyword evidence="2" id="KW-1185">Reference proteome</keyword>
<gene>
    <name evidence="1" type="ORF">ILYODFUR_024862</name>
</gene>
<organism evidence="1 2">
    <name type="scientific">Ilyodon furcidens</name>
    <name type="common">goldbreast splitfin</name>
    <dbReference type="NCBI Taxonomy" id="33524"/>
    <lineage>
        <taxon>Eukaryota</taxon>
        <taxon>Metazoa</taxon>
        <taxon>Chordata</taxon>
        <taxon>Craniata</taxon>
        <taxon>Vertebrata</taxon>
        <taxon>Euteleostomi</taxon>
        <taxon>Actinopterygii</taxon>
        <taxon>Neopterygii</taxon>
        <taxon>Teleostei</taxon>
        <taxon>Neoteleostei</taxon>
        <taxon>Acanthomorphata</taxon>
        <taxon>Ovalentaria</taxon>
        <taxon>Atherinomorphae</taxon>
        <taxon>Cyprinodontiformes</taxon>
        <taxon>Goodeidae</taxon>
        <taxon>Ilyodon</taxon>
    </lineage>
</organism>
<proteinExistence type="predicted"/>
<dbReference type="EMBL" id="JAHRIQ010072499">
    <property type="protein sequence ID" value="MEQ2245174.1"/>
    <property type="molecule type" value="Genomic_DNA"/>
</dbReference>
<sequence length="100" mass="11072">MEEVLEIKRRILLLMERSGRFLELSASFTGGTHGPMKPSHTLCGHVPHPGGPHSGRNPVRLDSHSRWTNEFRVCSGQRGSDALLVVCACTSHCLLLRIDN</sequence>
<reference evidence="1 2" key="1">
    <citation type="submission" date="2021-06" db="EMBL/GenBank/DDBJ databases">
        <authorList>
            <person name="Palmer J.M."/>
        </authorList>
    </citation>
    <scope>NUCLEOTIDE SEQUENCE [LARGE SCALE GENOMIC DNA]</scope>
    <source>
        <strain evidence="2">if_2019</strain>
        <tissue evidence="1">Muscle</tissue>
    </source>
</reference>
<protein>
    <submittedName>
        <fullName evidence="1">Uncharacterized protein</fullName>
    </submittedName>
</protein>
<name>A0ABV0UKE5_9TELE</name>
<evidence type="ECO:0000313" key="1">
    <source>
        <dbReference type="EMBL" id="MEQ2245174.1"/>
    </source>
</evidence>
<evidence type="ECO:0000313" key="2">
    <source>
        <dbReference type="Proteomes" id="UP001482620"/>
    </source>
</evidence>